<dbReference type="Proteomes" id="UP001280121">
    <property type="component" value="Unassembled WGS sequence"/>
</dbReference>
<feature type="domain" description="DUF1985" evidence="1">
    <location>
        <begin position="89"/>
        <end position="215"/>
    </location>
</feature>
<evidence type="ECO:0000313" key="3">
    <source>
        <dbReference type="Proteomes" id="UP001280121"/>
    </source>
</evidence>
<dbReference type="AlphaFoldDB" id="A0AAD9TNA8"/>
<evidence type="ECO:0000313" key="2">
    <source>
        <dbReference type="EMBL" id="KAK2638952.1"/>
    </source>
</evidence>
<evidence type="ECO:0000259" key="1">
    <source>
        <dbReference type="Pfam" id="PF09331"/>
    </source>
</evidence>
<dbReference type="Pfam" id="PF09331">
    <property type="entry name" value="DUF1985"/>
    <property type="match status" value="1"/>
</dbReference>
<protein>
    <recommendedName>
        <fullName evidence="1">DUF1985 domain-containing protein</fullName>
    </recommendedName>
</protein>
<sequence length="295" mass="34560">MQMVSTEEEDLDQYLVYPRDTWSYNITINTHCKHKFILQIESVLDNCGELDEFRSSCFGHYLDLPAWGYFQAQYMHNLFLRKITPPGASNNEMWFGLGKTKVRLGAREFCLCTGLKFGELTDIFSRVYESVTDGIHFRYFGGSRLLLDEVIDFFLAKSFQHKGDALKMALVLFVNYILFGVDERTQVSYWLITLAEDTNGFNMFAWGHFVFKMTLHYIRQGFRMPDPTGPTCRDNLYGFVWGVQFWAMEVIPVMRHKLGHYLGSDYPLFKKFDFITKASKIRETWLEMELEGNVI</sequence>
<organism evidence="2 3">
    <name type="scientific">Dipteronia dyeriana</name>
    <dbReference type="NCBI Taxonomy" id="168575"/>
    <lineage>
        <taxon>Eukaryota</taxon>
        <taxon>Viridiplantae</taxon>
        <taxon>Streptophyta</taxon>
        <taxon>Embryophyta</taxon>
        <taxon>Tracheophyta</taxon>
        <taxon>Spermatophyta</taxon>
        <taxon>Magnoliopsida</taxon>
        <taxon>eudicotyledons</taxon>
        <taxon>Gunneridae</taxon>
        <taxon>Pentapetalae</taxon>
        <taxon>rosids</taxon>
        <taxon>malvids</taxon>
        <taxon>Sapindales</taxon>
        <taxon>Sapindaceae</taxon>
        <taxon>Hippocastanoideae</taxon>
        <taxon>Acereae</taxon>
        <taxon>Dipteronia</taxon>
    </lineage>
</organism>
<dbReference type="EMBL" id="JANJYI010000008">
    <property type="protein sequence ID" value="KAK2638952.1"/>
    <property type="molecule type" value="Genomic_DNA"/>
</dbReference>
<comment type="caution">
    <text evidence="2">The sequence shown here is derived from an EMBL/GenBank/DDBJ whole genome shotgun (WGS) entry which is preliminary data.</text>
</comment>
<accession>A0AAD9TNA8</accession>
<keyword evidence="3" id="KW-1185">Reference proteome</keyword>
<reference evidence="2" key="1">
    <citation type="journal article" date="2023" name="Plant J.">
        <title>Genome sequences and population genomics provide insights into the demographic history, inbreeding, and mutation load of two 'living fossil' tree species of Dipteronia.</title>
        <authorList>
            <person name="Feng Y."/>
            <person name="Comes H.P."/>
            <person name="Chen J."/>
            <person name="Zhu S."/>
            <person name="Lu R."/>
            <person name="Zhang X."/>
            <person name="Li P."/>
            <person name="Qiu J."/>
            <person name="Olsen K.M."/>
            <person name="Qiu Y."/>
        </authorList>
    </citation>
    <scope>NUCLEOTIDE SEQUENCE</scope>
    <source>
        <strain evidence="2">KIB01</strain>
    </source>
</reference>
<dbReference type="PANTHER" id="PTHR48449:SF1">
    <property type="entry name" value="DUF1985 DOMAIN-CONTAINING PROTEIN"/>
    <property type="match status" value="1"/>
</dbReference>
<dbReference type="PANTHER" id="PTHR48449">
    <property type="entry name" value="DUF1985 DOMAIN-CONTAINING PROTEIN"/>
    <property type="match status" value="1"/>
</dbReference>
<gene>
    <name evidence="2" type="ORF">Ddye_026747</name>
</gene>
<name>A0AAD9TNA8_9ROSI</name>
<proteinExistence type="predicted"/>
<dbReference type="InterPro" id="IPR015410">
    <property type="entry name" value="DUF1985"/>
</dbReference>